<gene>
    <name evidence="2" type="ORF">FSW04_02475</name>
</gene>
<dbReference type="EMBL" id="CP042430">
    <property type="protein sequence ID" value="QEC46552.1"/>
    <property type="molecule type" value="Genomic_DNA"/>
</dbReference>
<evidence type="ECO:0000259" key="1">
    <source>
        <dbReference type="Pfam" id="PF13460"/>
    </source>
</evidence>
<dbReference type="Pfam" id="PF13460">
    <property type="entry name" value="NAD_binding_10"/>
    <property type="match status" value="1"/>
</dbReference>
<organism evidence="2 3">
    <name type="scientific">Baekduia soli</name>
    <dbReference type="NCBI Taxonomy" id="496014"/>
    <lineage>
        <taxon>Bacteria</taxon>
        <taxon>Bacillati</taxon>
        <taxon>Actinomycetota</taxon>
        <taxon>Thermoleophilia</taxon>
        <taxon>Solirubrobacterales</taxon>
        <taxon>Baekduiaceae</taxon>
        <taxon>Baekduia</taxon>
    </lineage>
</organism>
<dbReference type="Gene3D" id="3.40.50.720">
    <property type="entry name" value="NAD(P)-binding Rossmann-like Domain"/>
    <property type="match status" value="1"/>
</dbReference>
<reference evidence="2 3" key="1">
    <citation type="journal article" date="2018" name="J. Microbiol.">
        <title>Baekduia soli gen. nov., sp. nov., a novel bacterium isolated from the soil of Baekdu Mountain and proposal of a novel family name, Baekduiaceae fam. nov.</title>
        <authorList>
            <person name="An D.S."/>
            <person name="Siddiqi M.Z."/>
            <person name="Kim K.H."/>
            <person name="Yu H.S."/>
            <person name="Im W.T."/>
        </authorList>
    </citation>
    <scope>NUCLEOTIDE SEQUENCE [LARGE SCALE GENOMIC DNA]</scope>
    <source>
        <strain evidence="2 3">BR7-21</strain>
    </source>
</reference>
<dbReference type="InterPro" id="IPR016040">
    <property type="entry name" value="NAD(P)-bd_dom"/>
</dbReference>
<name>A0A5B8U0S6_9ACTN</name>
<dbReference type="KEGG" id="bsol:FSW04_02475"/>
<dbReference type="RefSeq" id="WP_146915883.1">
    <property type="nucleotide sequence ID" value="NZ_CP042430.1"/>
</dbReference>
<proteinExistence type="predicted"/>
<feature type="domain" description="NAD(P)-binding" evidence="1">
    <location>
        <begin position="7"/>
        <end position="191"/>
    </location>
</feature>
<dbReference type="PANTHER" id="PTHR15020">
    <property type="entry name" value="FLAVIN REDUCTASE-RELATED"/>
    <property type="match status" value="1"/>
</dbReference>
<dbReference type="OrthoDB" id="4248066at2"/>
<evidence type="ECO:0000313" key="3">
    <source>
        <dbReference type="Proteomes" id="UP000321805"/>
    </source>
</evidence>
<dbReference type="Proteomes" id="UP000321805">
    <property type="component" value="Chromosome"/>
</dbReference>
<dbReference type="PANTHER" id="PTHR15020:SF50">
    <property type="entry name" value="UPF0659 PROTEIN YMR090W"/>
    <property type="match status" value="1"/>
</dbReference>
<protein>
    <submittedName>
        <fullName evidence="2">SDR family oxidoreductase</fullName>
    </submittedName>
</protein>
<dbReference type="SUPFAM" id="SSF51735">
    <property type="entry name" value="NAD(P)-binding Rossmann-fold domains"/>
    <property type="match status" value="1"/>
</dbReference>
<dbReference type="AlphaFoldDB" id="A0A5B8U0S6"/>
<accession>A0A5B8U0S6</accession>
<dbReference type="InterPro" id="IPR036291">
    <property type="entry name" value="NAD(P)-bd_dom_sf"/>
</dbReference>
<dbReference type="CDD" id="cd05243">
    <property type="entry name" value="SDR_a5"/>
    <property type="match status" value="1"/>
</dbReference>
<evidence type="ECO:0000313" key="2">
    <source>
        <dbReference type="EMBL" id="QEC46552.1"/>
    </source>
</evidence>
<keyword evidence="3" id="KW-1185">Reference proteome</keyword>
<sequence length="216" mass="21670">MDIVIAGGHGQIALHLARLLAERGDRVRGLIRNPAHAADVQARGAEAGVCDLEALDVDAIAAAIGTADAFVFAAGAGPGSGPQRKWTVDYAGAVKGMEACRRNGIGRYVIVSSINADPEADDDGGSGTYLRAKGQADKKLTESGLAYTIVRPGRLTDDGPTGHVRAATGTGGGEIPRADVAAVVAEVLATPATSGLAFELVSGPDPIPAALAALAG</sequence>